<evidence type="ECO:0000313" key="2">
    <source>
        <dbReference type="Proteomes" id="UP000187203"/>
    </source>
</evidence>
<name>A0A1R3L0T5_9ROSI</name>
<keyword evidence="2" id="KW-1185">Reference proteome</keyword>
<evidence type="ECO:0000313" key="1">
    <source>
        <dbReference type="EMBL" id="OMP12962.1"/>
    </source>
</evidence>
<comment type="caution">
    <text evidence="1">The sequence shown here is derived from an EMBL/GenBank/DDBJ whole genome shotgun (WGS) entry which is preliminary data.</text>
</comment>
<dbReference type="AlphaFoldDB" id="A0A1R3L0T5"/>
<reference evidence="2" key="1">
    <citation type="submission" date="2013-09" db="EMBL/GenBank/DDBJ databases">
        <title>Corchorus olitorius genome sequencing.</title>
        <authorList>
            <person name="Alam M."/>
            <person name="Haque M.S."/>
            <person name="Islam M.S."/>
            <person name="Emdad E.M."/>
            <person name="Islam M.M."/>
            <person name="Ahmed B."/>
            <person name="Halim A."/>
            <person name="Hossen Q.M.M."/>
            <person name="Hossain M.Z."/>
            <person name="Ahmed R."/>
            <person name="Khan M.M."/>
            <person name="Islam R."/>
            <person name="Rashid M.M."/>
            <person name="Khan S.A."/>
            <person name="Rahman M.S."/>
            <person name="Alam M."/>
            <person name="Yahiya A.S."/>
            <person name="Khan M.S."/>
            <person name="Azam M.S."/>
            <person name="Haque T."/>
            <person name="Lashkar M.Z.H."/>
            <person name="Akhand A.I."/>
            <person name="Morshed G."/>
            <person name="Roy S."/>
            <person name="Uddin K.S."/>
            <person name="Rabeya T."/>
            <person name="Hossain A.S."/>
            <person name="Chowdhury A."/>
            <person name="Snigdha A.R."/>
            <person name="Mortoza M.S."/>
            <person name="Matin S.A."/>
            <person name="Hoque S.M.E."/>
            <person name="Islam M.K."/>
            <person name="Roy D.K."/>
            <person name="Haider R."/>
            <person name="Moosa M.M."/>
            <person name="Elias S.M."/>
            <person name="Hasan A.M."/>
            <person name="Jahan S."/>
            <person name="Shafiuddin M."/>
            <person name="Mahmood N."/>
            <person name="Shommy N.S."/>
        </authorList>
    </citation>
    <scope>NUCLEOTIDE SEQUENCE [LARGE SCALE GENOMIC DNA]</scope>
    <source>
        <strain evidence="2">cv. O-4</strain>
    </source>
</reference>
<accession>A0A1R3L0T5</accession>
<dbReference type="EMBL" id="AWUE01005517">
    <property type="protein sequence ID" value="OMP12962.1"/>
    <property type="molecule type" value="Genomic_DNA"/>
</dbReference>
<protein>
    <submittedName>
        <fullName evidence="1">Uncharacterized protein</fullName>
    </submittedName>
</protein>
<organism evidence="1 2">
    <name type="scientific">Corchorus olitorius</name>
    <dbReference type="NCBI Taxonomy" id="93759"/>
    <lineage>
        <taxon>Eukaryota</taxon>
        <taxon>Viridiplantae</taxon>
        <taxon>Streptophyta</taxon>
        <taxon>Embryophyta</taxon>
        <taxon>Tracheophyta</taxon>
        <taxon>Spermatophyta</taxon>
        <taxon>Magnoliopsida</taxon>
        <taxon>eudicotyledons</taxon>
        <taxon>Gunneridae</taxon>
        <taxon>Pentapetalae</taxon>
        <taxon>rosids</taxon>
        <taxon>malvids</taxon>
        <taxon>Malvales</taxon>
        <taxon>Malvaceae</taxon>
        <taxon>Grewioideae</taxon>
        <taxon>Apeibeae</taxon>
        <taxon>Corchorus</taxon>
    </lineage>
</organism>
<sequence length="311" mass="32406">MFNALVLAQGAHLADAGAEHVGFFGRLACGGFGALAFGFTCLRLVFELVTQTGQVGQAELVGGGRSAFHGEGRASTSGGASIDYTKAPHMAKRPMVTHRPRCLRPGNPGAVKLIPGFPDVVLHVAGGEHARDVGGRGHAVQAALRADVARVVHVELAAEDVGVRLVADGDEHASHLDLFDLAFVLVRALQAGARHAGVVAQDLVEDHVGLDLDLALLLLLMQAVDQDRLGAELVAAVDERDLAGDVGQVQRFFHGGVAATHHGHFLALVEEAVARCAGGHAAASKGFFRRQPQILGRSAGGDDQRVAALRS</sequence>
<gene>
    <name evidence="1" type="ORF">COLO4_02517</name>
</gene>
<dbReference type="Proteomes" id="UP000187203">
    <property type="component" value="Unassembled WGS sequence"/>
</dbReference>
<dbReference type="AntiFam" id="ANF00233">
    <property type="entry name" value="Shadow ORF (opposite trxB)"/>
</dbReference>
<proteinExistence type="predicted"/>